<evidence type="ECO:0000256" key="2">
    <source>
        <dbReference type="ARBA" id="ARBA00006442"/>
    </source>
</evidence>
<dbReference type="PRINTS" id="PR00469">
    <property type="entry name" value="PNDRDTASEII"/>
</dbReference>
<name>A0AA51X5W5_9GAMM</name>
<dbReference type="InterPro" id="IPR023753">
    <property type="entry name" value="FAD/NAD-binding_dom"/>
</dbReference>
<evidence type="ECO:0000259" key="5">
    <source>
        <dbReference type="Pfam" id="PF07992"/>
    </source>
</evidence>
<comment type="cofactor">
    <cofactor evidence="1">
        <name>FAD</name>
        <dbReference type="ChEBI" id="CHEBI:57692"/>
    </cofactor>
</comment>
<feature type="domain" description="FAD/NAD(P)-binding" evidence="5">
    <location>
        <begin position="6"/>
        <end position="310"/>
    </location>
</feature>
<evidence type="ECO:0000256" key="4">
    <source>
        <dbReference type="ARBA" id="ARBA00022827"/>
    </source>
</evidence>
<dbReference type="PRINTS" id="PR00368">
    <property type="entry name" value="FADPNR"/>
</dbReference>
<gene>
    <name evidence="6" type="ORF">Q9312_13625</name>
</gene>
<reference evidence="6 7" key="1">
    <citation type="submission" date="2023-08" db="EMBL/GenBank/DDBJ databases">
        <title>Pleionea litopenaei sp. nov., isolated from stomach of juvenile Litopenaeus vannamei.</title>
        <authorList>
            <person name="Rho A.M."/>
            <person name="Hwang C.Y."/>
        </authorList>
    </citation>
    <scope>NUCLEOTIDE SEQUENCE [LARGE SCALE GENOMIC DNA]</scope>
    <source>
        <strain evidence="6 7">HL-JVS1</strain>
    </source>
</reference>
<organism evidence="6 7">
    <name type="scientific">Pleionea litopenaei</name>
    <dbReference type="NCBI Taxonomy" id="3070815"/>
    <lineage>
        <taxon>Bacteria</taxon>
        <taxon>Pseudomonadati</taxon>
        <taxon>Pseudomonadota</taxon>
        <taxon>Gammaproteobacteria</taxon>
        <taxon>Oceanospirillales</taxon>
        <taxon>Pleioneaceae</taxon>
        <taxon>Pleionea</taxon>
    </lineage>
</organism>
<dbReference type="GO" id="GO:0016491">
    <property type="term" value="F:oxidoreductase activity"/>
    <property type="evidence" value="ECO:0007669"/>
    <property type="project" value="InterPro"/>
</dbReference>
<dbReference type="SUPFAM" id="SSF51905">
    <property type="entry name" value="FAD/NAD(P)-binding domain"/>
    <property type="match status" value="2"/>
</dbReference>
<keyword evidence="4" id="KW-0274">FAD</keyword>
<evidence type="ECO:0000313" key="6">
    <source>
        <dbReference type="EMBL" id="WMS86259.1"/>
    </source>
</evidence>
<dbReference type="PANTHER" id="PTHR43429">
    <property type="entry name" value="PYRIDINE NUCLEOTIDE-DISULFIDE OXIDOREDUCTASE DOMAIN-CONTAINING"/>
    <property type="match status" value="1"/>
</dbReference>
<protein>
    <submittedName>
        <fullName evidence="6">FAD-dependent oxidoreductase</fullName>
    </submittedName>
</protein>
<dbReference type="InterPro" id="IPR050260">
    <property type="entry name" value="FAD-bd_OxRdtase"/>
</dbReference>
<dbReference type="PANTHER" id="PTHR43429:SF3">
    <property type="entry name" value="NITRITE REDUCTASE [NAD(P)H]"/>
    <property type="match status" value="1"/>
</dbReference>
<dbReference type="Proteomes" id="UP001239782">
    <property type="component" value="Chromosome"/>
</dbReference>
<keyword evidence="7" id="KW-1185">Reference proteome</keyword>
<dbReference type="RefSeq" id="WP_309201411.1">
    <property type="nucleotide sequence ID" value="NZ_CP133548.1"/>
</dbReference>
<dbReference type="EMBL" id="CP133548">
    <property type="protein sequence ID" value="WMS86259.1"/>
    <property type="molecule type" value="Genomic_DNA"/>
</dbReference>
<dbReference type="KEGG" id="plei:Q9312_13625"/>
<evidence type="ECO:0000313" key="7">
    <source>
        <dbReference type="Proteomes" id="UP001239782"/>
    </source>
</evidence>
<accession>A0AA51X5W5</accession>
<evidence type="ECO:0000256" key="1">
    <source>
        <dbReference type="ARBA" id="ARBA00001974"/>
    </source>
</evidence>
<keyword evidence="3" id="KW-0285">Flavoprotein</keyword>
<evidence type="ECO:0000256" key="3">
    <source>
        <dbReference type="ARBA" id="ARBA00022630"/>
    </source>
</evidence>
<dbReference type="Pfam" id="PF07992">
    <property type="entry name" value="Pyr_redox_2"/>
    <property type="match status" value="1"/>
</dbReference>
<dbReference type="AlphaFoldDB" id="A0AA51X5W5"/>
<sequence>MSSKGCLIVGGSHAAAQLVASLRQEGWQESITVISDSPLLPYQRPPLSKGFLAQKVTQQQLLIRPESAYQKHDIQFRLNSKVAAIDRHAHRVTLATGEQLEYAKLALCTGARARHLEICGADLQGVHYLRDLTDVETIQHDLSELAGPPEKINVVLVGGGYIGLETAASLRSLGYQVTVIEAAPRILQRVTAAPVAEFFAELHQAHGVKLVTQKQVAELMSRDGQRVDQVVCTDGSHYSADCVIVGIGVRPNIELAEQAGIDVSNGILVNEYAQTNDPDIVAAGDCTFHRIEHYDLSVRLESVPNAMEQAKSAAASICGKTKSIHGVAMVLVGSI</sequence>
<proteinExistence type="inferred from homology"/>
<comment type="similarity">
    <text evidence="2">Belongs to the FAD-dependent oxidoreductase family.</text>
</comment>
<dbReference type="Gene3D" id="3.50.50.60">
    <property type="entry name" value="FAD/NAD(P)-binding domain"/>
    <property type="match status" value="2"/>
</dbReference>
<dbReference type="InterPro" id="IPR036188">
    <property type="entry name" value="FAD/NAD-bd_sf"/>
</dbReference>